<dbReference type="AlphaFoldDB" id="A0A6V8MGX9"/>
<protein>
    <recommendedName>
        <fullName evidence="4">Lipoprotein</fullName>
    </recommendedName>
</protein>
<dbReference type="Proteomes" id="UP000556026">
    <property type="component" value="Unassembled WGS sequence"/>
</dbReference>
<comment type="caution">
    <text evidence="2">The sequence shown here is derived from an EMBL/GenBank/DDBJ whole genome shotgun (WGS) entry which is preliminary data.</text>
</comment>
<evidence type="ECO:0000313" key="2">
    <source>
        <dbReference type="EMBL" id="GFO59227.1"/>
    </source>
</evidence>
<feature type="signal peptide" evidence="1">
    <location>
        <begin position="1"/>
        <end position="21"/>
    </location>
</feature>
<proteinExistence type="predicted"/>
<reference evidence="3" key="1">
    <citation type="submission" date="2020-06" db="EMBL/GenBank/DDBJ databases">
        <title>Draft genomic sequence of Geomonas sp. Red330.</title>
        <authorList>
            <person name="Itoh H."/>
            <person name="Zhenxing X."/>
            <person name="Ushijima N."/>
            <person name="Masuda Y."/>
            <person name="Shiratori Y."/>
            <person name="Senoo K."/>
        </authorList>
    </citation>
    <scope>NUCLEOTIDE SEQUENCE [LARGE SCALE GENOMIC DNA]</scope>
    <source>
        <strain evidence="3">Red330</strain>
    </source>
</reference>
<dbReference type="EMBL" id="BLXX01000003">
    <property type="protein sequence ID" value="GFO59227.1"/>
    <property type="molecule type" value="Genomic_DNA"/>
</dbReference>
<keyword evidence="1" id="KW-0732">Signal</keyword>
<gene>
    <name evidence="2" type="ORF">GMST_15520</name>
</gene>
<evidence type="ECO:0008006" key="4">
    <source>
        <dbReference type="Google" id="ProtNLM"/>
    </source>
</evidence>
<evidence type="ECO:0000256" key="1">
    <source>
        <dbReference type="SAM" id="SignalP"/>
    </source>
</evidence>
<organism evidence="2 3">
    <name type="scientific">Geomonas silvestris</name>
    <dbReference type="NCBI Taxonomy" id="2740184"/>
    <lineage>
        <taxon>Bacteria</taxon>
        <taxon>Pseudomonadati</taxon>
        <taxon>Thermodesulfobacteriota</taxon>
        <taxon>Desulfuromonadia</taxon>
        <taxon>Geobacterales</taxon>
        <taxon>Geobacteraceae</taxon>
        <taxon>Geomonas</taxon>
    </lineage>
</organism>
<sequence>MKTVITILALIVYLIPLNADAASKKVKRVEAPKETLYVCGVELYLGMKRDAIEKSLSGCDDRGSDKENITLWQDKNVVGVISFNYDNRVTRAYREWHTANDSSSELVKTLVEAVNSMPETVRNKNSANVYVRNEPNINEHSMIVWFQGKKSIRLETIEIKQDKRSYVSIREFLEER</sequence>
<accession>A0A6V8MGX9</accession>
<keyword evidence="3" id="KW-1185">Reference proteome</keyword>
<dbReference type="RefSeq" id="WP_183354058.1">
    <property type="nucleotide sequence ID" value="NZ_BLXX01000003.1"/>
</dbReference>
<feature type="chain" id="PRO_5027721408" description="Lipoprotein" evidence="1">
    <location>
        <begin position="22"/>
        <end position="176"/>
    </location>
</feature>
<name>A0A6V8MGX9_9BACT</name>
<evidence type="ECO:0000313" key="3">
    <source>
        <dbReference type="Proteomes" id="UP000556026"/>
    </source>
</evidence>